<organism evidence="1 2">
    <name type="scientific">Carnegiea gigantea</name>
    <dbReference type="NCBI Taxonomy" id="171969"/>
    <lineage>
        <taxon>Eukaryota</taxon>
        <taxon>Viridiplantae</taxon>
        <taxon>Streptophyta</taxon>
        <taxon>Embryophyta</taxon>
        <taxon>Tracheophyta</taxon>
        <taxon>Spermatophyta</taxon>
        <taxon>Magnoliopsida</taxon>
        <taxon>eudicotyledons</taxon>
        <taxon>Gunneridae</taxon>
        <taxon>Pentapetalae</taxon>
        <taxon>Caryophyllales</taxon>
        <taxon>Cactineae</taxon>
        <taxon>Cactaceae</taxon>
        <taxon>Cactoideae</taxon>
        <taxon>Echinocereeae</taxon>
        <taxon>Carnegiea</taxon>
    </lineage>
</organism>
<comment type="caution">
    <text evidence="1">The sequence shown here is derived from an EMBL/GenBank/DDBJ whole genome shotgun (WGS) entry which is preliminary data.</text>
</comment>
<dbReference type="Proteomes" id="UP001153076">
    <property type="component" value="Unassembled WGS sequence"/>
</dbReference>
<protein>
    <submittedName>
        <fullName evidence="1">Uncharacterized protein</fullName>
    </submittedName>
</protein>
<dbReference type="OrthoDB" id="429932at2759"/>
<evidence type="ECO:0000313" key="1">
    <source>
        <dbReference type="EMBL" id="KAJ8426494.1"/>
    </source>
</evidence>
<proteinExistence type="predicted"/>
<accession>A0A9Q1GVV5</accession>
<keyword evidence="2" id="KW-1185">Reference proteome</keyword>
<dbReference type="AlphaFoldDB" id="A0A9Q1GVV5"/>
<evidence type="ECO:0000313" key="2">
    <source>
        <dbReference type="Proteomes" id="UP001153076"/>
    </source>
</evidence>
<sequence>MAYQLLCNYAEHVQRWGWICNIFCQDSGSFNKDLNRLNGQPMHLSLLAVCKELELMVIATFSLNWMAFVQVPCILSVDFSDADLLEFLEQILGLQKHFQPIFPLLFDFYSEVCSWKADTVPLVNLEALHKNITQIGSWCEGSKNLLHGVCRKEINLERAKRRLDVATSRDAAYLHGLFALLLLHVL</sequence>
<gene>
    <name evidence="1" type="ORF">Cgig2_029236</name>
</gene>
<name>A0A9Q1GVV5_9CARY</name>
<dbReference type="EMBL" id="JAKOGI010001282">
    <property type="protein sequence ID" value="KAJ8426494.1"/>
    <property type="molecule type" value="Genomic_DNA"/>
</dbReference>
<reference evidence="1" key="1">
    <citation type="submission" date="2022-04" db="EMBL/GenBank/DDBJ databases">
        <title>Carnegiea gigantea Genome sequencing and assembly v2.</title>
        <authorList>
            <person name="Copetti D."/>
            <person name="Sanderson M.J."/>
            <person name="Burquez A."/>
            <person name="Wojciechowski M.F."/>
        </authorList>
    </citation>
    <scope>NUCLEOTIDE SEQUENCE</scope>
    <source>
        <strain evidence="1">SGP5-SGP5p</strain>
        <tissue evidence="1">Aerial part</tissue>
    </source>
</reference>